<evidence type="ECO:0000313" key="4">
    <source>
        <dbReference type="EMBL" id="KAD4179613.1"/>
    </source>
</evidence>
<dbReference type="InterPro" id="IPR033347">
    <property type="entry name" value="Di19"/>
</dbReference>
<protein>
    <recommendedName>
        <fullName evidence="6">Drought induced 19 protein type zinc-binding domain-containing protein</fullName>
    </recommendedName>
</protein>
<evidence type="ECO:0008006" key="6">
    <source>
        <dbReference type="Google" id="ProtNLM"/>
    </source>
</evidence>
<gene>
    <name evidence="4" type="ORF">E3N88_28204</name>
</gene>
<evidence type="ECO:0000313" key="5">
    <source>
        <dbReference type="Proteomes" id="UP000326396"/>
    </source>
</evidence>
<name>A0A5N6MYV1_9ASTR</name>
<accession>A0A5N6MYV1</accession>
<dbReference type="InterPro" id="IPR008598">
    <property type="entry name" value="Di19_Zn-bd"/>
</dbReference>
<dbReference type="PANTHER" id="PTHR31875">
    <property type="entry name" value="PROTEIN DEHYDRATION-INDUCED 19"/>
    <property type="match status" value="1"/>
</dbReference>
<sequence length="253" mass="27813">MDANSWINRLSLSSRRYQYALQSRSSDVFMGFEDIEADNDIRDEIQCPFCSGYFGLGGLCCHIGDEHPHDAKNGVCPVCGVRVGLGMVTHITLHHGNIFKISFLSIYGNNLKTGSISLLSLLRRQLRVANLQSNSGGSSYVVSSANATNAAPDPLLSSFILPMGDDLGINASKSLTEPMGFKKDTSKTSLQSDYFRGTKAMPFAFLSRKDTIRVISHWFEYTEKLIQPHYQAKTKRKGVEDVSLCKGCGPQGS</sequence>
<dbReference type="AlphaFoldDB" id="A0A5N6MYV1"/>
<evidence type="ECO:0000259" key="2">
    <source>
        <dbReference type="Pfam" id="PF05605"/>
    </source>
</evidence>
<evidence type="ECO:0000256" key="1">
    <source>
        <dbReference type="ARBA" id="ARBA00007109"/>
    </source>
</evidence>
<dbReference type="Pfam" id="PF05605">
    <property type="entry name" value="zf-Di19"/>
    <property type="match status" value="1"/>
</dbReference>
<dbReference type="Pfam" id="PF14571">
    <property type="entry name" value="Di19_C"/>
    <property type="match status" value="1"/>
</dbReference>
<reference evidence="4 5" key="1">
    <citation type="submission" date="2019-05" db="EMBL/GenBank/DDBJ databases">
        <title>Mikania micrantha, genome provides insights into the molecular mechanism of rapid growth.</title>
        <authorList>
            <person name="Liu B."/>
        </authorList>
    </citation>
    <scope>NUCLEOTIDE SEQUENCE [LARGE SCALE GENOMIC DNA]</scope>
    <source>
        <strain evidence="4">NLD-2019</strain>
        <tissue evidence="4">Leaf</tissue>
    </source>
</reference>
<comment type="caution">
    <text evidence="4">The sequence shown here is derived from an EMBL/GenBank/DDBJ whole genome shotgun (WGS) entry which is preliminary data.</text>
</comment>
<keyword evidence="5" id="KW-1185">Reference proteome</keyword>
<feature type="domain" description="Di19 C-terminal" evidence="3">
    <location>
        <begin position="119"/>
        <end position="192"/>
    </location>
</feature>
<feature type="domain" description="Di19 zinc-binding" evidence="2">
    <location>
        <begin position="44"/>
        <end position="96"/>
    </location>
</feature>
<comment type="similarity">
    <text evidence="1">Belongs to the Di19 family.</text>
</comment>
<dbReference type="PANTHER" id="PTHR31875:SF26">
    <property type="entry name" value="PROTEIN DEHYDRATION-INDUCED 19-RELATED"/>
    <property type="match status" value="1"/>
</dbReference>
<dbReference type="EMBL" id="SZYD01000014">
    <property type="protein sequence ID" value="KAD4179613.1"/>
    <property type="molecule type" value="Genomic_DNA"/>
</dbReference>
<dbReference type="OrthoDB" id="6270329at2759"/>
<dbReference type="InterPro" id="IPR027935">
    <property type="entry name" value="Di19_C"/>
</dbReference>
<proteinExistence type="inferred from homology"/>
<evidence type="ECO:0000259" key="3">
    <source>
        <dbReference type="Pfam" id="PF14571"/>
    </source>
</evidence>
<organism evidence="4 5">
    <name type="scientific">Mikania micrantha</name>
    <name type="common">bitter vine</name>
    <dbReference type="NCBI Taxonomy" id="192012"/>
    <lineage>
        <taxon>Eukaryota</taxon>
        <taxon>Viridiplantae</taxon>
        <taxon>Streptophyta</taxon>
        <taxon>Embryophyta</taxon>
        <taxon>Tracheophyta</taxon>
        <taxon>Spermatophyta</taxon>
        <taxon>Magnoliopsida</taxon>
        <taxon>eudicotyledons</taxon>
        <taxon>Gunneridae</taxon>
        <taxon>Pentapetalae</taxon>
        <taxon>asterids</taxon>
        <taxon>campanulids</taxon>
        <taxon>Asterales</taxon>
        <taxon>Asteraceae</taxon>
        <taxon>Asteroideae</taxon>
        <taxon>Heliantheae alliance</taxon>
        <taxon>Eupatorieae</taxon>
        <taxon>Mikania</taxon>
    </lineage>
</organism>
<dbReference type="Proteomes" id="UP000326396">
    <property type="component" value="Linkage Group LG4"/>
</dbReference>